<organism evidence="1">
    <name type="scientific">Anguilla anguilla</name>
    <name type="common">European freshwater eel</name>
    <name type="synonym">Muraena anguilla</name>
    <dbReference type="NCBI Taxonomy" id="7936"/>
    <lineage>
        <taxon>Eukaryota</taxon>
        <taxon>Metazoa</taxon>
        <taxon>Chordata</taxon>
        <taxon>Craniata</taxon>
        <taxon>Vertebrata</taxon>
        <taxon>Euteleostomi</taxon>
        <taxon>Actinopterygii</taxon>
        <taxon>Neopterygii</taxon>
        <taxon>Teleostei</taxon>
        <taxon>Anguilliformes</taxon>
        <taxon>Anguillidae</taxon>
        <taxon>Anguilla</taxon>
    </lineage>
</organism>
<evidence type="ECO:0000313" key="1">
    <source>
        <dbReference type="EMBL" id="JAH98793.1"/>
    </source>
</evidence>
<dbReference type="AlphaFoldDB" id="A0A0E9XAT5"/>
<reference evidence="1" key="1">
    <citation type="submission" date="2014-11" db="EMBL/GenBank/DDBJ databases">
        <authorList>
            <person name="Amaro Gonzalez C."/>
        </authorList>
    </citation>
    <scope>NUCLEOTIDE SEQUENCE</scope>
</reference>
<sequence length="48" mass="5198">MVSYPVQICAPATFLPIPLRWSAPAPPFHIFLVVSQPIPLPCPLSSPT</sequence>
<reference evidence="1" key="2">
    <citation type="journal article" date="2015" name="Fish Shellfish Immunol.">
        <title>Early steps in the European eel (Anguilla anguilla)-Vibrio vulnificus interaction in the gills: Role of the RtxA13 toxin.</title>
        <authorList>
            <person name="Callol A."/>
            <person name="Pajuelo D."/>
            <person name="Ebbesson L."/>
            <person name="Teles M."/>
            <person name="MacKenzie S."/>
            <person name="Amaro C."/>
        </authorList>
    </citation>
    <scope>NUCLEOTIDE SEQUENCE</scope>
</reference>
<dbReference type="EMBL" id="GBXM01009784">
    <property type="protein sequence ID" value="JAH98793.1"/>
    <property type="molecule type" value="Transcribed_RNA"/>
</dbReference>
<proteinExistence type="predicted"/>
<accession>A0A0E9XAT5</accession>
<name>A0A0E9XAT5_ANGAN</name>
<protein>
    <submittedName>
        <fullName evidence="1">Uncharacterized protein</fullName>
    </submittedName>
</protein>